<comment type="caution">
    <text evidence="1">The sequence shown here is derived from an EMBL/GenBank/DDBJ whole genome shotgun (WGS) entry which is preliminary data.</text>
</comment>
<protein>
    <recommendedName>
        <fullName evidence="3">Transposase</fullName>
    </recommendedName>
</protein>
<name>A0AA41Y6Q5_9BACT</name>
<evidence type="ECO:0000313" key="2">
    <source>
        <dbReference type="Proteomes" id="UP001163821"/>
    </source>
</evidence>
<dbReference type="AlphaFoldDB" id="A0AA41Y6Q5"/>
<accession>A0AA41Y6Q5</accession>
<dbReference type="RefSeq" id="WP_282593039.1">
    <property type="nucleotide sequence ID" value="NZ_JAPAAF010000037.1"/>
</dbReference>
<keyword evidence="2" id="KW-1185">Reference proteome</keyword>
<sequence>MLNAQKFLTMYHDYLDSGLTVRDYCANQQMNEAKFYYWQNKLKNQLPPKRGFVPLVFNPQGQTSAPAVSGNKQYQHSGSREGFSCEISYPNGISVKLSGMADADILRSLLQLTGQ</sequence>
<dbReference type="EMBL" id="JAPAAF010000037">
    <property type="protein sequence ID" value="MCW0484446.1"/>
    <property type="molecule type" value="Genomic_DNA"/>
</dbReference>
<reference evidence="1" key="1">
    <citation type="submission" date="2022-10" db="EMBL/GenBank/DDBJ databases">
        <title>Gaoshiqiia sediminis gen. nov., sp. nov., isolated from coastal sediment.</title>
        <authorList>
            <person name="Yu W.X."/>
            <person name="Mu D.S."/>
            <person name="Du J.Z."/>
            <person name="Liang Y.Q."/>
        </authorList>
    </citation>
    <scope>NUCLEOTIDE SEQUENCE</scope>
    <source>
        <strain evidence="1">A06</strain>
    </source>
</reference>
<evidence type="ECO:0000313" key="1">
    <source>
        <dbReference type="EMBL" id="MCW0484446.1"/>
    </source>
</evidence>
<dbReference type="Proteomes" id="UP001163821">
    <property type="component" value="Unassembled WGS sequence"/>
</dbReference>
<proteinExistence type="predicted"/>
<dbReference type="NCBIfam" id="NF047593">
    <property type="entry name" value="IS66_ISAeme5_TnpA"/>
    <property type="match status" value="1"/>
</dbReference>
<organism evidence="1 2">
    <name type="scientific">Gaoshiqia sediminis</name>
    <dbReference type="NCBI Taxonomy" id="2986998"/>
    <lineage>
        <taxon>Bacteria</taxon>
        <taxon>Pseudomonadati</taxon>
        <taxon>Bacteroidota</taxon>
        <taxon>Bacteroidia</taxon>
        <taxon>Marinilabiliales</taxon>
        <taxon>Prolixibacteraceae</taxon>
        <taxon>Gaoshiqia</taxon>
    </lineage>
</organism>
<evidence type="ECO:0008006" key="3">
    <source>
        <dbReference type="Google" id="ProtNLM"/>
    </source>
</evidence>
<gene>
    <name evidence="1" type="ORF">N2K84_17035</name>
</gene>